<name>A0ABD1DX10_CULPP</name>
<reference evidence="2 3" key="1">
    <citation type="submission" date="2024-05" db="EMBL/GenBank/DDBJ databases">
        <title>Culex pipiens pipiens assembly and annotation.</title>
        <authorList>
            <person name="Alout H."/>
            <person name="Durand T."/>
        </authorList>
    </citation>
    <scope>NUCLEOTIDE SEQUENCE [LARGE SCALE GENOMIC DNA]</scope>
    <source>
        <strain evidence="2">HA-2024</strain>
        <tissue evidence="2">Whole body</tissue>
    </source>
</reference>
<feature type="compositionally biased region" description="Low complexity" evidence="1">
    <location>
        <begin position="36"/>
        <end position="48"/>
    </location>
</feature>
<evidence type="ECO:0000313" key="2">
    <source>
        <dbReference type="EMBL" id="KAL1402839.1"/>
    </source>
</evidence>
<keyword evidence="3" id="KW-1185">Reference proteome</keyword>
<organism evidence="2 3">
    <name type="scientific">Culex pipiens pipiens</name>
    <name type="common">Northern house mosquito</name>
    <dbReference type="NCBI Taxonomy" id="38569"/>
    <lineage>
        <taxon>Eukaryota</taxon>
        <taxon>Metazoa</taxon>
        <taxon>Ecdysozoa</taxon>
        <taxon>Arthropoda</taxon>
        <taxon>Hexapoda</taxon>
        <taxon>Insecta</taxon>
        <taxon>Pterygota</taxon>
        <taxon>Neoptera</taxon>
        <taxon>Endopterygota</taxon>
        <taxon>Diptera</taxon>
        <taxon>Nematocera</taxon>
        <taxon>Culicoidea</taxon>
        <taxon>Culicidae</taxon>
        <taxon>Culicinae</taxon>
        <taxon>Culicini</taxon>
        <taxon>Culex</taxon>
        <taxon>Culex</taxon>
    </lineage>
</organism>
<evidence type="ECO:0000256" key="1">
    <source>
        <dbReference type="SAM" id="MobiDB-lite"/>
    </source>
</evidence>
<evidence type="ECO:0000313" key="3">
    <source>
        <dbReference type="Proteomes" id="UP001562425"/>
    </source>
</evidence>
<proteinExistence type="predicted"/>
<accession>A0ABD1DX10</accession>
<sequence>MFLSAGQHKSVGQEFGCVEVAEELVLESRVTVAQHSRSSNRMKSPSSGRSEENQCNNSHGQPGELERF</sequence>
<dbReference type="EMBL" id="JBEHCU010002437">
    <property type="protein sequence ID" value="KAL1402839.1"/>
    <property type="molecule type" value="Genomic_DNA"/>
</dbReference>
<feature type="region of interest" description="Disordered" evidence="1">
    <location>
        <begin position="30"/>
        <end position="68"/>
    </location>
</feature>
<dbReference type="AlphaFoldDB" id="A0ABD1DX10"/>
<dbReference type="Proteomes" id="UP001562425">
    <property type="component" value="Unassembled WGS sequence"/>
</dbReference>
<gene>
    <name evidence="2" type="ORF">pipiens_019626</name>
</gene>
<protein>
    <submittedName>
        <fullName evidence="2">Uncharacterized protein</fullName>
    </submittedName>
</protein>
<comment type="caution">
    <text evidence="2">The sequence shown here is derived from an EMBL/GenBank/DDBJ whole genome shotgun (WGS) entry which is preliminary data.</text>
</comment>